<dbReference type="PROSITE" id="PS50071">
    <property type="entry name" value="HOMEOBOX_2"/>
    <property type="match status" value="1"/>
</dbReference>
<evidence type="ECO:0000313" key="6">
    <source>
        <dbReference type="Proteomes" id="UP000311382"/>
    </source>
</evidence>
<dbReference type="SMART" id="SM00389">
    <property type="entry name" value="HOX"/>
    <property type="match status" value="1"/>
</dbReference>
<evidence type="ECO:0000256" key="1">
    <source>
        <dbReference type="PROSITE-ProRule" id="PRU00108"/>
    </source>
</evidence>
<dbReference type="Proteomes" id="UP000311382">
    <property type="component" value="Unassembled WGS sequence"/>
</dbReference>
<keyword evidence="1 2" id="KW-0238">DNA-binding</keyword>
<keyword evidence="1 2" id="KW-0371">Homeobox</keyword>
<dbReference type="GO" id="GO:0003677">
    <property type="term" value="F:DNA binding"/>
    <property type="evidence" value="ECO:0007669"/>
    <property type="project" value="UniProtKB-UniRule"/>
</dbReference>
<evidence type="ECO:0000256" key="3">
    <source>
        <dbReference type="SAM" id="MobiDB-lite"/>
    </source>
</evidence>
<dbReference type="Pfam" id="PF00046">
    <property type="entry name" value="Homeodomain"/>
    <property type="match status" value="1"/>
</dbReference>
<evidence type="ECO:0000259" key="4">
    <source>
        <dbReference type="PROSITE" id="PS50071"/>
    </source>
</evidence>
<name>A0A5C5FVN2_9BASI</name>
<feature type="domain" description="Homeobox" evidence="4">
    <location>
        <begin position="385"/>
        <end position="446"/>
    </location>
</feature>
<feature type="compositionally biased region" description="Low complexity" evidence="3">
    <location>
        <begin position="153"/>
        <end position="166"/>
    </location>
</feature>
<keyword evidence="1 2" id="KW-0539">Nucleus</keyword>
<comment type="subcellular location">
    <subcellularLocation>
        <location evidence="1 2">Nucleus</location>
    </subcellularLocation>
</comment>
<evidence type="ECO:0000256" key="2">
    <source>
        <dbReference type="RuleBase" id="RU000682"/>
    </source>
</evidence>
<sequence length="462" mass="49534">MTLAASSRPPSPAPFGRSSALFPPSPSSPSRPSSRAEHRRSTIDSRTPSPAKTLVRPSGLVVPSSASTTTSLLPSFAQGRFLPPPHPTLARESTDPRCHSSPSLSWASLRSSLPSASNGVALGATRSSAARAPSPARGPANGPAPSPKPPVPQQQQQLRRSSSPGPLKLQQQHWNGPPARDPSRQSALPPPRTDNGAGLRPARPPSPVRTARSFHPSHSSSSLSSSSSSHAHPSLRPASLIVTAPKHSLRRSHSKVELDSPGPESIPPSPTATAHFSPAERHRTVRSNQQGYRSLVRRASLTTFDLRVHDEDDDDDEARCAEVLTPISPPPPPTATHRPSLQRRGSSNGDTKAHAHIRAPAFPPTDPRIPSQRRLSTTPDDTSGGGSGGKRTIFNPYELSVLQALWHAGHYYPAPSTIDEVQRRTGMTRTQVRNWFANKRQRATGEEKQRVATAAKDLWVAT</sequence>
<dbReference type="SUPFAM" id="SSF46689">
    <property type="entry name" value="Homeodomain-like"/>
    <property type="match status" value="1"/>
</dbReference>
<dbReference type="InterPro" id="IPR009057">
    <property type="entry name" value="Homeodomain-like_sf"/>
</dbReference>
<keyword evidence="6" id="KW-1185">Reference proteome</keyword>
<reference evidence="5 6" key="1">
    <citation type="submission" date="2019-03" db="EMBL/GenBank/DDBJ databases">
        <title>Rhodosporidium diobovatum UCD-FST 08-225 genome sequencing, assembly, and annotation.</title>
        <authorList>
            <person name="Fakankun I.U."/>
            <person name="Fristensky B."/>
            <person name="Levin D.B."/>
        </authorList>
    </citation>
    <scope>NUCLEOTIDE SEQUENCE [LARGE SCALE GENOMIC DNA]</scope>
    <source>
        <strain evidence="5 6">UCD-FST 08-225</strain>
    </source>
</reference>
<feature type="compositionally biased region" description="Basic and acidic residues" evidence="3">
    <location>
        <begin position="34"/>
        <end position="43"/>
    </location>
</feature>
<dbReference type="GO" id="GO:0005634">
    <property type="term" value="C:nucleus"/>
    <property type="evidence" value="ECO:0007669"/>
    <property type="project" value="UniProtKB-SubCell"/>
</dbReference>
<feature type="DNA-binding region" description="Homeobox" evidence="1">
    <location>
        <begin position="387"/>
        <end position="447"/>
    </location>
</feature>
<organism evidence="5 6">
    <name type="scientific">Rhodotorula diobovata</name>
    <dbReference type="NCBI Taxonomy" id="5288"/>
    <lineage>
        <taxon>Eukaryota</taxon>
        <taxon>Fungi</taxon>
        <taxon>Dikarya</taxon>
        <taxon>Basidiomycota</taxon>
        <taxon>Pucciniomycotina</taxon>
        <taxon>Microbotryomycetes</taxon>
        <taxon>Sporidiobolales</taxon>
        <taxon>Sporidiobolaceae</taxon>
        <taxon>Rhodotorula</taxon>
    </lineage>
</organism>
<protein>
    <submittedName>
        <fullName evidence="5">Proteophosphoglycan 5</fullName>
    </submittedName>
</protein>
<dbReference type="InterPro" id="IPR001356">
    <property type="entry name" value="HD"/>
</dbReference>
<evidence type="ECO:0000313" key="5">
    <source>
        <dbReference type="EMBL" id="TNY20923.1"/>
    </source>
</evidence>
<feature type="compositionally biased region" description="Low complexity" evidence="3">
    <location>
        <begin position="211"/>
        <end position="239"/>
    </location>
</feature>
<proteinExistence type="predicted"/>
<comment type="caution">
    <text evidence="5">The sequence shown here is derived from an EMBL/GenBank/DDBJ whole genome shotgun (WGS) entry which is preliminary data.</text>
</comment>
<dbReference type="Gene3D" id="1.10.10.60">
    <property type="entry name" value="Homeodomain-like"/>
    <property type="match status" value="1"/>
</dbReference>
<feature type="compositionally biased region" description="Low complexity" evidence="3">
    <location>
        <begin position="1"/>
        <end position="22"/>
    </location>
</feature>
<dbReference type="AlphaFoldDB" id="A0A5C5FVN2"/>
<feature type="compositionally biased region" description="Low complexity" evidence="3">
    <location>
        <begin position="60"/>
        <end position="75"/>
    </location>
</feature>
<gene>
    <name evidence="5" type="ORF">DMC30DRAFT_416492</name>
</gene>
<dbReference type="CDD" id="cd00086">
    <property type="entry name" value="homeodomain"/>
    <property type="match status" value="1"/>
</dbReference>
<dbReference type="EMBL" id="SOZI01000054">
    <property type="protein sequence ID" value="TNY20923.1"/>
    <property type="molecule type" value="Genomic_DNA"/>
</dbReference>
<feature type="region of interest" description="Disordered" evidence="3">
    <location>
        <begin position="323"/>
        <end position="391"/>
    </location>
</feature>
<dbReference type="OrthoDB" id="10056939at2759"/>
<feature type="compositionally biased region" description="Pro residues" evidence="3">
    <location>
        <begin position="142"/>
        <end position="152"/>
    </location>
</feature>
<feature type="region of interest" description="Disordered" evidence="3">
    <location>
        <begin position="1"/>
        <end position="294"/>
    </location>
</feature>
<accession>A0A5C5FVN2</accession>
<feature type="compositionally biased region" description="Low complexity" evidence="3">
    <location>
        <begin position="100"/>
        <end position="141"/>
    </location>
</feature>